<dbReference type="GO" id="GO:0009306">
    <property type="term" value="P:protein secretion"/>
    <property type="evidence" value="ECO:0007669"/>
    <property type="project" value="InterPro"/>
</dbReference>
<proteinExistence type="predicted"/>
<evidence type="ECO:0000313" key="9">
    <source>
        <dbReference type="Proteomes" id="UP000280434"/>
    </source>
</evidence>
<feature type="region of interest" description="Disordered" evidence="5">
    <location>
        <begin position="503"/>
        <end position="529"/>
    </location>
</feature>
<dbReference type="Proteomes" id="UP000280434">
    <property type="component" value="Unassembled WGS sequence"/>
</dbReference>
<evidence type="ECO:0000256" key="2">
    <source>
        <dbReference type="ARBA" id="ARBA00022692"/>
    </source>
</evidence>
<dbReference type="PANTHER" id="PTHR36985">
    <property type="entry name" value="TRANSLOCATION AND ASSEMBLY MODULE SUBUNIT TAMB"/>
    <property type="match status" value="1"/>
</dbReference>
<name>A0A494X9I3_9BURK</name>
<dbReference type="EMBL" id="RBZV01000011">
    <property type="protein sequence ID" value="RKP44854.1"/>
    <property type="molecule type" value="Genomic_DNA"/>
</dbReference>
<comment type="subcellular location">
    <subcellularLocation>
        <location evidence="1">Membrane</location>
        <topology evidence="1">Single-pass membrane protein</topology>
    </subcellularLocation>
</comment>
<comment type="caution">
    <text evidence="8">The sequence shown here is derived from an EMBL/GenBank/DDBJ whole genome shotgun (WGS) entry which is preliminary data.</text>
</comment>
<feature type="transmembrane region" description="Helical" evidence="6">
    <location>
        <begin position="39"/>
        <end position="62"/>
    </location>
</feature>
<evidence type="ECO:0000256" key="5">
    <source>
        <dbReference type="SAM" id="MobiDB-lite"/>
    </source>
</evidence>
<organism evidence="8 9">
    <name type="scientific">Trinickia fusca</name>
    <dbReference type="NCBI Taxonomy" id="2419777"/>
    <lineage>
        <taxon>Bacteria</taxon>
        <taxon>Pseudomonadati</taxon>
        <taxon>Pseudomonadota</taxon>
        <taxon>Betaproteobacteria</taxon>
        <taxon>Burkholderiales</taxon>
        <taxon>Burkholderiaceae</taxon>
        <taxon>Trinickia</taxon>
    </lineage>
</organism>
<evidence type="ECO:0000259" key="7">
    <source>
        <dbReference type="Pfam" id="PF04357"/>
    </source>
</evidence>
<feature type="domain" description="Translocation and assembly module TamB C-terminal" evidence="7">
    <location>
        <begin position="1006"/>
        <end position="1348"/>
    </location>
</feature>
<dbReference type="RefSeq" id="WP_121280785.1">
    <property type="nucleotide sequence ID" value="NZ_RBZV01000011.1"/>
</dbReference>
<keyword evidence="9" id="KW-1185">Reference proteome</keyword>
<dbReference type="GO" id="GO:0005886">
    <property type="term" value="C:plasma membrane"/>
    <property type="evidence" value="ECO:0007669"/>
    <property type="project" value="InterPro"/>
</dbReference>
<accession>A0A494X9I3</accession>
<gene>
    <name evidence="8" type="ORF">D7S89_21095</name>
</gene>
<dbReference type="Pfam" id="PF04357">
    <property type="entry name" value="TamB"/>
    <property type="match status" value="1"/>
</dbReference>
<dbReference type="PANTHER" id="PTHR36985:SF1">
    <property type="entry name" value="TRANSLOCATION AND ASSEMBLY MODULE SUBUNIT TAMB"/>
    <property type="match status" value="1"/>
</dbReference>
<dbReference type="OrthoDB" id="5288149at2"/>
<evidence type="ECO:0000256" key="3">
    <source>
        <dbReference type="ARBA" id="ARBA00022989"/>
    </source>
</evidence>
<sequence length="1358" mass="142342">MTNDSPPPPHDDDRADAARDADEPAKPPVRRRGGRGWRVLAWSIADVAVVIVLVLAALYGALTTERGTQLAWRTAVAVTGGRLSGTLAGGTLATGVRLKDVRWHEAATPGAGAVAATDIRIDSIDGRWALTRSPWRLTVDELRIGTLDARVAPSTNPAPIRLPASLQLPLQIEVRALVVDKIVWRSGTTATEFDRLRLRGHSDGRRHAIWLDGIETPYGAVVAQVALDGAQPFALTGDAGLAGTLHNEPAQLNAHVSGTLETLVAEIDASGMKLAGHARIEATPFAAIPFKRASLVFAHVNPQAFSAGSPEADLSVNAELAPVPGAGALVVEGPVSIRNARPGRLGDHLLPLIDAHADLQLDAHAQRFANLRARLVKDATLTGAGTLTGGHGRIDMRAAGLDLSVFTPTLRPTALAGPIRVALEPDAKSIELDLADPHAALRARAQVAFEPKRIALHDVRVEAGAGRIALKGVFEHDARGSYDLTAELNAFDPRLVLAQALPAPARQTSTNGTQPDKGKVKTSAAAPAPEARVTGTLQVTGALVPTFATTLRFALRDSVYDGLPLTGKGTVQMAGKRLLPSDAALSIAGNDVALQGSFGAAGDRLRFHVDAPRLERLGFGLSGAVKADGDLTGSLAHPDVALTYDARGVTFGTQRIGSAVGHAQVRDGARGALEFTTDARDVHTGVVELTTLTAHLTGTRAQHALDAHATGTVRGHPIDVMVAATGGVLDTRDGPRWDGHVTRLANRGMPALALEAPVTLNVARESLTLGAARLSLEGALIDVKSLVYDQGAVRSAGSATNLSLGRLLAIRQELTGLPSRMASDLVLAADWDFTFGRTASGYARLERRSGDVSVDTGRGLAALGITAIAARAEFSASRRLDASVRAQASRIGTLDAHASVPLEPDSARGGLLGLAADAPLSGTVSARVPALKTTGGLYGPGYVLDGHLALDLALAGTLATPTVSGSLTGDDLAATLVDQGLQVKNGQVRIALTENLVDFQHVEFHGGDGTLRATGRIRLDRAEPDLTAQIVADKLSLFAAPDRQLTLSGSATVSNGGPAGGIDIGGKFTIDHARFDMPEQAAPHLSDDVVVVRETRVERGAPQPLEPTNKPAGRFAPHADIDIDLGRDFRFRGQGADLGLRGTVTALSAPNQPLRATGNVRVTEGSTYTTFGRKLSIENGFFTFNGPVANPGINILAMRRNQEVEAGVQVTGTVRAPVVKLVSEPNVADNEKLSWLLFGHGTDQGNNLGQQSSMTTALALLGSATGKRVAQTVGLDEFSVGRSEVGLTDSQVVMMSKAINERLVLGYEQGLQSASNAFKATVNLSRFWAVAFYGGTFQGFDVNFTRRFDRLGATREAR</sequence>
<evidence type="ECO:0000313" key="8">
    <source>
        <dbReference type="EMBL" id="RKP44854.1"/>
    </source>
</evidence>
<keyword evidence="2 6" id="KW-0812">Transmembrane</keyword>
<evidence type="ECO:0000256" key="4">
    <source>
        <dbReference type="ARBA" id="ARBA00023136"/>
    </source>
</evidence>
<protein>
    <recommendedName>
        <fullName evidence="7">Translocation and assembly module TamB C-terminal domain-containing protein</fullName>
    </recommendedName>
</protein>
<keyword evidence="3 6" id="KW-1133">Transmembrane helix</keyword>
<evidence type="ECO:0000256" key="1">
    <source>
        <dbReference type="ARBA" id="ARBA00004167"/>
    </source>
</evidence>
<keyword evidence="4 6" id="KW-0472">Membrane</keyword>
<feature type="compositionally biased region" description="Basic and acidic residues" evidence="5">
    <location>
        <begin position="9"/>
        <end position="25"/>
    </location>
</feature>
<reference evidence="8 9" key="1">
    <citation type="submission" date="2018-10" db="EMBL/GenBank/DDBJ databases">
        <title>Paraburkholderia sp. 7MK8-2, isolated from soil.</title>
        <authorList>
            <person name="Gao Z.-H."/>
            <person name="Qiu L.-H."/>
        </authorList>
    </citation>
    <scope>NUCLEOTIDE SEQUENCE [LARGE SCALE GENOMIC DNA]</scope>
    <source>
        <strain evidence="8 9">7MK8-2</strain>
    </source>
</reference>
<evidence type="ECO:0000256" key="6">
    <source>
        <dbReference type="SAM" id="Phobius"/>
    </source>
</evidence>
<dbReference type="InterPro" id="IPR007452">
    <property type="entry name" value="TamB_C"/>
</dbReference>
<feature type="region of interest" description="Disordered" evidence="5">
    <location>
        <begin position="1"/>
        <end position="32"/>
    </location>
</feature>